<feature type="DNA-binding region" description="H-T-H motif" evidence="2">
    <location>
        <begin position="53"/>
        <end position="72"/>
    </location>
</feature>
<dbReference type="EMBL" id="BAABIE010000019">
    <property type="protein sequence ID" value="GAA4757584.1"/>
    <property type="molecule type" value="Genomic_DNA"/>
</dbReference>
<dbReference type="PROSITE" id="PS50977">
    <property type="entry name" value="HTH_TETR_2"/>
    <property type="match status" value="1"/>
</dbReference>
<dbReference type="Gene3D" id="1.10.357.10">
    <property type="entry name" value="Tetracycline Repressor, domain 2"/>
    <property type="match status" value="1"/>
</dbReference>
<feature type="region of interest" description="Disordered" evidence="3">
    <location>
        <begin position="1"/>
        <end position="31"/>
    </location>
</feature>
<proteinExistence type="predicted"/>
<dbReference type="InterPro" id="IPR050109">
    <property type="entry name" value="HTH-type_TetR-like_transc_reg"/>
</dbReference>
<comment type="caution">
    <text evidence="5">The sequence shown here is derived from an EMBL/GenBank/DDBJ whole genome shotgun (WGS) entry which is preliminary data.</text>
</comment>
<evidence type="ECO:0000256" key="3">
    <source>
        <dbReference type="SAM" id="MobiDB-lite"/>
    </source>
</evidence>
<dbReference type="Pfam" id="PF00440">
    <property type="entry name" value="TetR_N"/>
    <property type="match status" value="1"/>
</dbReference>
<dbReference type="PANTHER" id="PTHR30055">
    <property type="entry name" value="HTH-TYPE TRANSCRIPTIONAL REGULATOR RUTR"/>
    <property type="match status" value="1"/>
</dbReference>
<dbReference type="InterPro" id="IPR001647">
    <property type="entry name" value="HTH_TetR"/>
</dbReference>
<dbReference type="PRINTS" id="PR00455">
    <property type="entry name" value="HTHTETR"/>
</dbReference>
<sequence>MTTQEQDSLLGRALRGATRDAARPPAGREDKTRTKLLDAAYDQFCETGISRASMEEVARRAGTARITIYRKFENKDALVEAVMLREFQRYFGEFLVEMGNAKTVADRVVAGFVTSLRTIGGNPLIRRLLEIEAAAVPGLVGGGDNRTMFQVRDFVAEQIRREQEAGNIAVDVSTMLAADVMVRLTGSLLTSPSDLIELDDEEALTAMAREFILPVVGLRAE</sequence>
<feature type="domain" description="HTH tetR-type" evidence="4">
    <location>
        <begin position="30"/>
        <end position="90"/>
    </location>
</feature>
<feature type="compositionally biased region" description="Basic and acidic residues" evidence="3">
    <location>
        <begin position="17"/>
        <end position="31"/>
    </location>
</feature>
<keyword evidence="6" id="KW-1185">Reference proteome</keyword>
<name>A0ABP8ZIH9_9ACTN</name>
<protein>
    <submittedName>
        <fullName evidence="5">TetR/AcrR family transcriptional regulator</fullName>
    </submittedName>
</protein>
<dbReference type="InterPro" id="IPR036271">
    <property type="entry name" value="Tet_transcr_reg_TetR-rel_C_sf"/>
</dbReference>
<accession>A0ABP8ZIH9</accession>
<evidence type="ECO:0000256" key="2">
    <source>
        <dbReference type="PROSITE-ProRule" id="PRU00335"/>
    </source>
</evidence>
<keyword evidence="1 2" id="KW-0238">DNA-binding</keyword>
<evidence type="ECO:0000313" key="5">
    <source>
        <dbReference type="EMBL" id="GAA4757584.1"/>
    </source>
</evidence>
<dbReference type="SUPFAM" id="SSF46689">
    <property type="entry name" value="Homeodomain-like"/>
    <property type="match status" value="1"/>
</dbReference>
<gene>
    <name evidence="5" type="ORF">GCM10023217_32290</name>
</gene>
<dbReference type="PANTHER" id="PTHR30055:SF153">
    <property type="entry name" value="HTH-TYPE TRANSCRIPTIONAL REPRESSOR RV3405C"/>
    <property type="match status" value="1"/>
</dbReference>
<dbReference type="Proteomes" id="UP001500822">
    <property type="component" value="Unassembled WGS sequence"/>
</dbReference>
<dbReference type="RefSeq" id="WP_345314282.1">
    <property type="nucleotide sequence ID" value="NZ_BAABIE010000019.1"/>
</dbReference>
<dbReference type="InterPro" id="IPR009057">
    <property type="entry name" value="Homeodomain-like_sf"/>
</dbReference>
<organism evidence="5 6">
    <name type="scientific">Gordonia alkaliphila</name>
    <dbReference type="NCBI Taxonomy" id="1053547"/>
    <lineage>
        <taxon>Bacteria</taxon>
        <taxon>Bacillati</taxon>
        <taxon>Actinomycetota</taxon>
        <taxon>Actinomycetes</taxon>
        <taxon>Mycobacteriales</taxon>
        <taxon>Gordoniaceae</taxon>
        <taxon>Gordonia</taxon>
    </lineage>
</organism>
<evidence type="ECO:0000313" key="6">
    <source>
        <dbReference type="Proteomes" id="UP001500822"/>
    </source>
</evidence>
<evidence type="ECO:0000259" key="4">
    <source>
        <dbReference type="PROSITE" id="PS50977"/>
    </source>
</evidence>
<reference evidence="6" key="1">
    <citation type="journal article" date="2019" name="Int. J. Syst. Evol. Microbiol.">
        <title>The Global Catalogue of Microorganisms (GCM) 10K type strain sequencing project: providing services to taxonomists for standard genome sequencing and annotation.</title>
        <authorList>
            <consortium name="The Broad Institute Genomics Platform"/>
            <consortium name="The Broad Institute Genome Sequencing Center for Infectious Disease"/>
            <person name="Wu L."/>
            <person name="Ma J."/>
        </authorList>
    </citation>
    <scope>NUCLEOTIDE SEQUENCE [LARGE SCALE GENOMIC DNA]</scope>
    <source>
        <strain evidence="6">JCM 18077</strain>
    </source>
</reference>
<evidence type="ECO:0000256" key="1">
    <source>
        <dbReference type="ARBA" id="ARBA00023125"/>
    </source>
</evidence>
<dbReference type="SUPFAM" id="SSF48498">
    <property type="entry name" value="Tetracyclin repressor-like, C-terminal domain"/>
    <property type="match status" value="1"/>
</dbReference>